<dbReference type="AlphaFoldDB" id="A0A2W5UPL2"/>
<sequence>MFVDMAMSGTYALTARRGADDLDFFSLQARTGQGRRPRALHRLQGPTALGHRRKTRRRHRALLATF</sequence>
<dbReference type="Proteomes" id="UP000249061">
    <property type="component" value="Unassembled WGS sequence"/>
</dbReference>
<evidence type="ECO:0000313" key="2">
    <source>
        <dbReference type="Proteomes" id="UP000249061"/>
    </source>
</evidence>
<gene>
    <name evidence="1" type="ORF">DI536_32770</name>
</gene>
<organism evidence="1 2">
    <name type="scientific">Archangium gephyra</name>
    <dbReference type="NCBI Taxonomy" id="48"/>
    <lineage>
        <taxon>Bacteria</taxon>
        <taxon>Pseudomonadati</taxon>
        <taxon>Myxococcota</taxon>
        <taxon>Myxococcia</taxon>
        <taxon>Myxococcales</taxon>
        <taxon>Cystobacterineae</taxon>
        <taxon>Archangiaceae</taxon>
        <taxon>Archangium</taxon>
    </lineage>
</organism>
<name>A0A2W5UPL2_9BACT</name>
<dbReference type="EMBL" id="QFQP01000047">
    <property type="protein sequence ID" value="PZR05214.1"/>
    <property type="molecule type" value="Genomic_DNA"/>
</dbReference>
<reference evidence="1 2" key="1">
    <citation type="submission" date="2017-08" db="EMBL/GenBank/DDBJ databases">
        <title>Infants hospitalized years apart are colonized by the same room-sourced microbial strains.</title>
        <authorList>
            <person name="Brooks B."/>
            <person name="Olm M.R."/>
            <person name="Firek B.A."/>
            <person name="Baker R."/>
            <person name="Thomas B.C."/>
            <person name="Morowitz M.J."/>
            <person name="Banfield J.F."/>
        </authorList>
    </citation>
    <scope>NUCLEOTIDE SEQUENCE [LARGE SCALE GENOMIC DNA]</scope>
    <source>
        <strain evidence="1">S2_003_000_R2_14</strain>
    </source>
</reference>
<proteinExistence type="predicted"/>
<comment type="caution">
    <text evidence="1">The sequence shown here is derived from an EMBL/GenBank/DDBJ whole genome shotgun (WGS) entry which is preliminary data.</text>
</comment>
<accession>A0A2W5UPL2</accession>
<evidence type="ECO:0000313" key="1">
    <source>
        <dbReference type="EMBL" id="PZR05214.1"/>
    </source>
</evidence>
<protein>
    <submittedName>
        <fullName evidence="1">Uncharacterized protein</fullName>
    </submittedName>
</protein>